<name>A0A0S0N9W6_9CAUD</name>
<accession>A0A0S0N9W6</accession>
<dbReference type="NCBIfam" id="TIGR02464">
    <property type="entry name" value="ribofla_fusion"/>
    <property type="match status" value="1"/>
</dbReference>
<gene>
    <name evidence="2" type="primary">ybiA</name>
    <name evidence="2" type="ORF">PaMx28_13</name>
</gene>
<dbReference type="OrthoDB" id="10627at10239"/>
<dbReference type="EMBL" id="JQ067089">
    <property type="protein sequence ID" value="ALH23613.1"/>
    <property type="molecule type" value="Genomic_DNA"/>
</dbReference>
<evidence type="ECO:0000313" key="2">
    <source>
        <dbReference type="EMBL" id="ALH23613.1"/>
    </source>
</evidence>
<dbReference type="SUPFAM" id="SSF143990">
    <property type="entry name" value="YbiA-like"/>
    <property type="match status" value="1"/>
</dbReference>
<sequence>MSNTSEKFTPFYGGVFSQWYPSPMVIDGVKYGCAEQYMMAQKARLFGDDPALRAIMSTDDPAQQKRLGKLVRGFDVRSWEAVARDVVMRANIAKFASDPKLRARLLLTEGTVLVEASPTDVIWGVGLAEDDPRVHNRARWRGRNWLGQVLTDLRDDLLPMSCAACPRSE</sequence>
<dbReference type="GeneID" id="26637063"/>
<keyword evidence="3" id="KW-1185">Reference proteome</keyword>
<dbReference type="RefSeq" id="YP_009210625.1">
    <property type="nucleotide sequence ID" value="NC_028931.1"/>
</dbReference>
<protein>
    <submittedName>
        <fullName evidence="2">Putative YbiA-like protein</fullName>
    </submittedName>
</protein>
<dbReference type="Gene3D" id="1.10.357.40">
    <property type="entry name" value="YbiA-like"/>
    <property type="match status" value="1"/>
</dbReference>
<organism evidence="2 3">
    <name type="scientific">Pseudomonas phage PaMx28</name>
    <dbReference type="NCBI Taxonomy" id="1175659"/>
    <lineage>
        <taxon>Viruses</taxon>
        <taxon>Duplodnaviria</taxon>
        <taxon>Heunggongvirae</taxon>
        <taxon>Uroviricota</taxon>
        <taxon>Caudoviricetes</taxon>
        <taxon>Mesyanzhinovviridae</taxon>
        <taxon>Bradleyvirinae</taxon>
        <taxon>Pamexvirus</taxon>
        <taxon>Pamexvirus PaMx28</taxon>
    </lineage>
</organism>
<dbReference type="InterPro" id="IPR037238">
    <property type="entry name" value="YbiA-like_sf"/>
</dbReference>
<dbReference type="Proteomes" id="UP000203193">
    <property type="component" value="Segment"/>
</dbReference>
<dbReference type="InterPro" id="IPR012816">
    <property type="entry name" value="NADAR"/>
</dbReference>
<dbReference type="Pfam" id="PF08719">
    <property type="entry name" value="NADAR"/>
    <property type="match status" value="1"/>
</dbReference>
<evidence type="ECO:0000259" key="1">
    <source>
        <dbReference type="Pfam" id="PF08719"/>
    </source>
</evidence>
<dbReference type="KEGG" id="vg:26637063"/>
<proteinExistence type="predicted"/>
<feature type="domain" description="NADAR" evidence="1">
    <location>
        <begin position="14"/>
        <end position="157"/>
    </location>
</feature>
<evidence type="ECO:0000313" key="3">
    <source>
        <dbReference type="Proteomes" id="UP000203193"/>
    </source>
</evidence>
<reference evidence="2 3" key="1">
    <citation type="journal article" date="2012" name="Appl. Environ. Microbiol.">
        <title>High Diversity and Novel Species of Pseudomonas aeruginosa Bacteriophages.</title>
        <authorList>
            <person name="Sepulveda-Robles O."/>
            <person name="Kameyama L."/>
            <person name="Guarneros G."/>
        </authorList>
    </citation>
    <scope>NUCLEOTIDE SEQUENCE [LARGE SCALE GENOMIC DNA]</scope>
</reference>
<dbReference type="CDD" id="cd15457">
    <property type="entry name" value="NADAR"/>
    <property type="match status" value="1"/>
</dbReference>